<keyword evidence="3" id="KW-0326">Glycosidase</keyword>
<organism evidence="5 6">
    <name type="scientific">Ceratopteris richardii</name>
    <name type="common">Triangle waterfern</name>
    <dbReference type="NCBI Taxonomy" id="49495"/>
    <lineage>
        <taxon>Eukaryota</taxon>
        <taxon>Viridiplantae</taxon>
        <taxon>Streptophyta</taxon>
        <taxon>Embryophyta</taxon>
        <taxon>Tracheophyta</taxon>
        <taxon>Polypodiopsida</taxon>
        <taxon>Polypodiidae</taxon>
        <taxon>Polypodiales</taxon>
        <taxon>Pteridineae</taxon>
        <taxon>Pteridaceae</taxon>
        <taxon>Parkerioideae</taxon>
        <taxon>Ceratopteris</taxon>
    </lineage>
</organism>
<dbReference type="PRINTS" id="PR00131">
    <property type="entry name" value="GLHYDRLASE1"/>
</dbReference>
<evidence type="ECO:0000256" key="4">
    <source>
        <dbReference type="RuleBase" id="RU003690"/>
    </source>
</evidence>
<dbReference type="FunFam" id="3.20.20.80:FF:000020">
    <property type="entry name" value="Beta-glucosidase 12"/>
    <property type="match status" value="1"/>
</dbReference>
<dbReference type="AlphaFoldDB" id="A0A8T2RR65"/>
<dbReference type="GO" id="GO:0008422">
    <property type="term" value="F:beta-glucosidase activity"/>
    <property type="evidence" value="ECO:0007669"/>
    <property type="project" value="TreeGrafter"/>
</dbReference>
<dbReference type="PANTHER" id="PTHR10353">
    <property type="entry name" value="GLYCOSYL HYDROLASE"/>
    <property type="match status" value="1"/>
</dbReference>
<evidence type="ECO:0000313" key="5">
    <source>
        <dbReference type="EMBL" id="KAH7298264.1"/>
    </source>
</evidence>
<keyword evidence="6" id="KW-1185">Reference proteome</keyword>
<dbReference type="InterPro" id="IPR033132">
    <property type="entry name" value="GH_1_N_CS"/>
</dbReference>
<reference evidence="5" key="1">
    <citation type="submission" date="2021-08" db="EMBL/GenBank/DDBJ databases">
        <title>WGS assembly of Ceratopteris richardii.</title>
        <authorList>
            <person name="Marchant D.B."/>
            <person name="Chen G."/>
            <person name="Jenkins J."/>
            <person name="Shu S."/>
            <person name="Leebens-Mack J."/>
            <person name="Grimwood J."/>
            <person name="Schmutz J."/>
            <person name="Soltis P."/>
            <person name="Soltis D."/>
            <person name="Chen Z.-H."/>
        </authorList>
    </citation>
    <scope>NUCLEOTIDE SEQUENCE</scope>
    <source>
        <strain evidence="5">Whitten #5841</strain>
        <tissue evidence="5">Leaf</tissue>
    </source>
</reference>
<name>A0A8T2RR65_CERRI</name>
<accession>A0A8T2RR65</accession>
<proteinExistence type="inferred from homology"/>
<evidence type="ECO:0000313" key="6">
    <source>
        <dbReference type="Proteomes" id="UP000825935"/>
    </source>
</evidence>
<dbReference type="SUPFAM" id="SSF51445">
    <property type="entry name" value="(Trans)glycosidases"/>
    <property type="match status" value="1"/>
</dbReference>
<evidence type="ECO:0000256" key="2">
    <source>
        <dbReference type="ARBA" id="ARBA00022801"/>
    </source>
</evidence>
<dbReference type="OrthoDB" id="65569at2759"/>
<dbReference type="InterPro" id="IPR001360">
    <property type="entry name" value="Glyco_hydro_1"/>
</dbReference>
<comment type="similarity">
    <text evidence="1 4">Belongs to the glycosyl hydrolase 1 family.</text>
</comment>
<evidence type="ECO:0000256" key="3">
    <source>
        <dbReference type="ARBA" id="ARBA00023295"/>
    </source>
</evidence>
<dbReference type="InterPro" id="IPR017853">
    <property type="entry name" value="GH"/>
</dbReference>
<keyword evidence="2" id="KW-0378">Hydrolase</keyword>
<dbReference type="OMA" id="WITINEL"/>
<evidence type="ECO:0008006" key="7">
    <source>
        <dbReference type="Google" id="ProtNLM"/>
    </source>
</evidence>
<dbReference type="Pfam" id="PF00232">
    <property type="entry name" value="Glyco_hydro_1"/>
    <property type="match status" value="1"/>
</dbReference>
<dbReference type="GO" id="GO:0005975">
    <property type="term" value="P:carbohydrate metabolic process"/>
    <property type="evidence" value="ECO:0007669"/>
    <property type="project" value="InterPro"/>
</dbReference>
<dbReference type="EMBL" id="CM035430">
    <property type="protein sequence ID" value="KAH7298264.1"/>
    <property type="molecule type" value="Genomic_DNA"/>
</dbReference>
<gene>
    <name evidence="5" type="ORF">KP509_25G034400</name>
</gene>
<evidence type="ECO:0000256" key="1">
    <source>
        <dbReference type="ARBA" id="ARBA00010838"/>
    </source>
</evidence>
<protein>
    <recommendedName>
        <fullName evidence="7">Beta-glucosidase</fullName>
    </recommendedName>
</protein>
<comment type="caution">
    <text evidence="5">The sequence shown here is derived from an EMBL/GenBank/DDBJ whole genome shotgun (WGS) entry which is preliminary data.</text>
</comment>
<sequence>MVLCCPRRFLQSCSSSLTEHQLSKLHRDDFPENFVFGVATSAYQVEGAVFTDGRSMSIWDSFSHIPGNIYDHSTGDVACDHYHLYKDDIQLMVDLGIDAYRLSISWSRILPDNTGVVNKVGVAFYNTVINELIHKGIEPYVTLYHWDMPQYLENDPQVKGWRTREIITHFMYFAETCFKLFGDRVKNWITINELWSLAVNGYGTGQNAPGRCSAICGTWKKSYIGDSATEPYVVAHNALLSHAAVVKIYRDQFQSEQQGRIGLVLNSKWYEPYTEEKQNISAAQRCLESELAWFLDPLFLGDYPLSMKISVGSRLPAFTEDESNLVIRSADFIGINYYTALYAQDSEEELDPSLKWYSTDRKASCSSIGPDGELIGEAMGPPDIGWINDCPWGLRRMLAWMQMRYGKEEFQACPIIISENGCSDPELNISVKKAKRDEWRVRYIHGALQNLLHAIRNDGCNVQGYFLWSLLDNFEWADGLVTRFGIYYVHHERNLKREPKLSAIWYQNFLRRTLFYSPSRNLKNFFSRHKICSKQSRRITEGTDLA</sequence>
<dbReference type="PANTHER" id="PTHR10353:SF36">
    <property type="entry name" value="LP05116P"/>
    <property type="match status" value="1"/>
</dbReference>
<dbReference type="PROSITE" id="PS00653">
    <property type="entry name" value="GLYCOSYL_HYDROL_F1_2"/>
    <property type="match status" value="1"/>
</dbReference>
<dbReference type="Gene3D" id="3.20.20.80">
    <property type="entry name" value="Glycosidases"/>
    <property type="match status" value="1"/>
</dbReference>
<dbReference type="Proteomes" id="UP000825935">
    <property type="component" value="Chromosome 25"/>
</dbReference>